<name>A0A1Q9DC61_SYMMI</name>
<protein>
    <recommendedName>
        <fullName evidence="1">N-acetyltransferase domain-containing protein</fullName>
    </recommendedName>
</protein>
<dbReference type="Proteomes" id="UP000186817">
    <property type="component" value="Unassembled WGS sequence"/>
</dbReference>
<comment type="caution">
    <text evidence="2">The sequence shown here is derived from an EMBL/GenBank/DDBJ whole genome shotgun (WGS) entry which is preliminary data.</text>
</comment>
<gene>
    <name evidence="2" type="ORF">AK812_SmicGene25374</name>
</gene>
<feature type="domain" description="N-acetyltransferase" evidence="1">
    <location>
        <begin position="11"/>
        <end position="70"/>
    </location>
</feature>
<dbReference type="Pfam" id="PF00583">
    <property type="entry name" value="Acetyltransf_1"/>
    <property type="match status" value="1"/>
</dbReference>
<dbReference type="AlphaFoldDB" id="A0A1Q9DC61"/>
<dbReference type="GO" id="GO:0016747">
    <property type="term" value="F:acyltransferase activity, transferring groups other than amino-acyl groups"/>
    <property type="evidence" value="ECO:0007669"/>
    <property type="project" value="InterPro"/>
</dbReference>
<dbReference type="Gene3D" id="3.40.630.30">
    <property type="match status" value="1"/>
</dbReference>
<dbReference type="SUPFAM" id="SSF55729">
    <property type="entry name" value="Acyl-CoA N-acyltransferases (Nat)"/>
    <property type="match status" value="1"/>
</dbReference>
<evidence type="ECO:0000313" key="3">
    <source>
        <dbReference type="Proteomes" id="UP000186817"/>
    </source>
</evidence>
<reference evidence="2 3" key="1">
    <citation type="submission" date="2016-02" db="EMBL/GenBank/DDBJ databases">
        <title>Genome analysis of coral dinoflagellate symbionts highlights evolutionary adaptations to a symbiotic lifestyle.</title>
        <authorList>
            <person name="Aranda M."/>
            <person name="Li Y."/>
            <person name="Liew Y.J."/>
            <person name="Baumgarten S."/>
            <person name="Simakov O."/>
            <person name="Wilson M."/>
            <person name="Piel J."/>
            <person name="Ashoor H."/>
            <person name="Bougouffa S."/>
            <person name="Bajic V.B."/>
            <person name="Ryu T."/>
            <person name="Ravasi T."/>
            <person name="Bayer T."/>
            <person name="Micklem G."/>
            <person name="Kim H."/>
            <person name="Bhak J."/>
            <person name="Lajeunesse T.C."/>
            <person name="Voolstra C.R."/>
        </authorList>
    </citation>
    <scope>NUCLEOTIDE SEQUENCE [LARGE SCALE GENOMIC DNA]</scope>
    <source>
        <strain evidence="2 3">CCMP2467</strain>
    </source>
</reference>
<proteinExistence type="predicted"/>
<accession>A0A1Q9DC61</accession>
<keyword evidence="3" id="KW-1185">Reference proteome</keyword>
<sequence>MGDAGPQANRVLHLAFKDRELVGCASSTFSPGWTPDGCGHWGLLAVHPDHQKSGVATALVIAAERRLATICGGVQIEYQYTEGDDFSRRTKALENKTPC</sequence>
<dbReference type="InterPro" id="IPR000182">
    <property type="entry name" value="GNAT_dom"/>
</dbReference>
<dbReference type="EMBL" id="LSRX01000607">
    <property type="protein sequence ID" value="OLP92761.1"/>
    <property type="molecule type" value="Genomic_DNA"/>
</dbReference>
<evidence type="ECO:0000259" key="1">
    <source>
        <dbReference type="Pfam" id="PF00583"/>
    </source>
</evidence>
<dbReference type="InterPro" id="IPR016181">
    <property type="entry name" value="Acyl_CoA_acyltransferase"/>
</dbReference>
<organism evidence="2 3">
    <name type="scientific">Symbiodinium microadriaticum</name>
    <name type="common">Dinoflagellate</name>
    <name type="synonym">Zooxanthella microadriatica</name>
    <dbReference type="NCBI Taxonomy" id="2951"/>
    <lineage>
        <taxon>Eukaryota</taxon>
        <taxon>Sar</taxon>
        <taxon>Alveolata</taxon>
        <taxon>Dinophyceae</taxon>
        <taxon>Suessiales</taxon>
        <taxon>Symbiodiniaceae</taxon>
        <taxon>Symbiodinium</taxon>
    </lineage>
</organism>
<evidence type="ECO:0000313" key="2">
    <source>
        <dbReference type="EMBL" id="OLP92761.1"/>
    </source>
</evidence>
<dbReference type="CDD" id="cd04301">
    <property type="entry name" value="NAT_SF"/>
    <property type="match status" value="1"/>
</dbReference>
<dbReference type="OrthoDB" id="407893at2759"/>